<protein>
    <submittedName>
        <fullName evidence="1">Transcriptional regulator, MerR family</fullName>
    </submittedName>
</protein>
<dbReference type="eggNOG" id="ENOG5032YCF">
    <property type="taxonomic scope" value="Bacteria"/>
</dbReference>
<accession>T2KJD2</accession>
<dbReference type="Gene3D" id="1.10.1660.10">
    <property type="match status" value="1"/>
</dbReference>
<dbReference type="RefSeq" id="WP_038528761.1">
    <property type="nucleotide sequence ID" value="NZ_HG315671.1"/>
</dbReference>
<sequence length="98" mass="11455">MAENHYILVRTICVQYKIEPVFLEDLQGIGLVDIITIENDKFLHQDTLADLEKMIRLHNELNVNLEGIDVVFNLLKKVNTLQQELSVTKNKLLFYENQ</sequence>
<dbReference type="Proteomes" id="UP000016160">
    <property type="component" value="Chromosome"/>
</dbReference>
<dbReference type="PATRIC" id="fig|1347342.6.peg.1295"/>
<dbReference type="Pfam" id="PF13591">
    <property type="entry name" value="MerR_2"/>
    <property type="match status" value="1"/>
</dbReference>
<dbReference type="AlphaFoldDB" id="T2KJD2"/>
<keyword evidence="2" id="KW-1185">Reference proteome</keyword>
<gene>
    <name evidence="1" type="ORF">BN863_12850</name>
</gene>
<organism evidence="1 2">
    <name type="scientific">Formosa agariphila (strain DSM 15362 / KCTC 12365 / LMG 23005 / KMM 3901 / M-2Alg 35-1)</name>
    <dbReference type="NCBI Taxonomy" id="1347342"/>
    <lineage>
        <taxon>Bacteria</taxon>
        <taxon>Pseudomonadati</taxon>
        <taxon>Bacteroidota</taxon>
        <taxon>Flavobacteriia</taxon>
        <taxon>Flavobacteriales</taxon>
        <taxon>Flavobacteriaceae</taxon>
        <taxon>Formosa</taxon>
    </lineage>
</organism>
<dbReference type="STRING" id="1347342.BN863_12850"/>
<dbReference type="OrthoDB" id="1494789at2"/>
<evidence type="ECO:0000313" key="1">
    <source>
        <dbReference type="EMBL" id="CDF78997.1"/>
    </source>
</evidence>
<dbReference type="EMBL" id="HG315671">
    <property type="protein sequence ID" value="CDF78997.1"/>
    <property type="molecule type" value="Genomic_DNA"/>
</dbReference>
<evidence type="ECO:0000313" key="2">
    <source>
        <dbReference type="Proteomes" id="UP000016160"/>
    </source>
</evidence>
<proteinExistence type="predicted"/>
<name>T2KJD2_FORAG</name>
<reference evidence="1 2" key="1">
    <citation type="journal article" date="2013" name="Appl. Environ. Microbiol.">
        <title>The genome of the alga-associated marine flavobacterium Formosa agariphila KMM 3901T reveals a broad potential for degradation of algal polysaccharides.</title>
        <authorList>
            <person name="Mann A.J."/>
            <person name="Hahnke R.L."/>
            <person name="Huang S."/>
            <person name="Werner J."/>
            <person name="Xing P."/>
            <person name="Barbeyron T."/>
            <person name="Huettel B."/>
            <person name="Stueber K."/>
            <person name="Reinhardt R."/>
            <person name="Harder J."/>
            <person name="Gloeckner F.O."/>
            <person name="Amann R.I."/>
            <person name="Teeling H."/>
        </authorList>
    </citation>
    <scope>NUCLEOTIDE SEQUENCE [LARGE SCALE GENOMIC DNA]</scope>
    <source>
        <strain evidence="2">DSM 15362 / KCTC 12365 / LMG 23005 / KMM 3901</strain>
    </source>
</reference>
<dbReference type="HOGENOM" id="CLU_144710_4_0_10"/>